<dbReference type="Proteomes" id="UP000316425">
    <property type="component" value="Unassembled WGS sequence"/>
</dbReference>
<dbReference type="InterPro" id="IPR007597">
    <property type="entry name" value="CheC"/>
</dbReference>
<proteinExistence type="predicted"/>
<name>A0A556PS10_9BACI</name>
<feature type="domain" description="CheC-like protein" evidence="3">
    <location>
        <begin position="110"/>
        <end position="144"/>
    </location>
</feature>
<evidence type="ECO:0000313" key="4">
    <source>
        <dbReference type="EMBL" id="TSJ67172.1"/>
    </source>
</evidence>
<gene>
    <name evidence="4" type="ORF">FPQ13_02645</name>
</gene>
<evidence type="ECO:0000256" key="1">
    <source>
        <dbReference type="ARBA" id="ARBA00022500"/>
    </source>
</evidence>
<dbReference type="Gene3D" id="3.40.1550.10">
    <property type="entry name" value="CheC-like"/>
    <property type="match status" value="1"/>
</dbReference>
<sequence>MSHPFDYTAVHKDVLKEIANIGAGNAATSLSEMVNQPIHMKTPVVHVVSFDEMMEKAGGKEEVQAAIHVELQGRLKGSMFFVVDPVEADEFVGLLTGNQNLSLLEGDSLATSAFVELGNILTGSYVRALSDFTNLEIHQSVPSIAIDMLGAMLTIGLIEISQVSDDAIMIETVFIDETTDKKPLQGHFILLPDPDAFQQIFEALGVEGHE</sequence>
<evidence type="ECO:0000259" key="3">
    <source>
        <dbReference type="Pfam" id="PF04509"/>
    </source>
</evidence>
<protein>
    <submittedName>
        <fullName evidence="4">Chemotaxis protein CheC</fullName>
    </submittedName>
</protein>
<dbReference type="Pfam" id="PF04509">
    <property type="entry name" value="CheC"/>
    <property type="match status" value="2"/>
</dbReference>
<dbReference type="InterPro" id="IPR028976">
    <property type="entry name" value="CheC-like_sf"/>
</dbReference>
<dbReference type="CDD" id="cd17909">
    <property type="entry name" value="CheC_ClassI"/>
    <property type="match status" value="1"/>
</dbReference>
<evidence type="ECO:0000256" key="2">
    <source>
        <dbReference type="ARBA" id="ARBA00022801"/>
    </source>
</evidence>
<reference evidence="4 5" key="1">
    <citation type="submission" date="2019-07" db="EMBL/GenBank/DDBJ databases">
        <title>Allobacillus sp. nov. SKP isolated from shrimp paste of Euphausiacea.</title>
        <authorList>
            <person name="Kanchanasin P."/>
            <person name="Tanasupawat S."/>
            <person name="Shi W."/>
            <person name="Wu L."/>
            <person name="Ma J."/>
        </authorList>
    </citation>
    <scope>NUCLEOTIDE SEQUENCE [LARGE SCALE GENOMIC DNA]</scope>
    <source>
        <strain evidence="4 5">SKP4-8</strain>
    </source>
</reference>
<dbReference type="SUPFAM" id="SSF103039">
    <property type="entry name" value="CheC-like"/>
    <property type="match status" value="1"/>
</dbReference>
<dbReference type="EMBL" id="VMHE01000002">
    <property type="protein sequence ID" value="TSJ67172.1"/>
    <property type="molecule type" value="Genomic_DNA"/>
</dbReference>
<feature type="domain" description="CheC-like protein" evidence="3">
    <location>
        <begin position="11"/>
        <end position="46"/>
    </location>
</feature>
<dbReference type="PANTHER" id="PTHR43693">
    <property type="entry name" value="PROTEIN PHOSPHATASE CHEZ"/>
    <property type="match status" value="1"/>
</dbReference>
<dbReference type="AlphaFoldDB" id="A0A556PS10"/>
<evidence type="ECO:0000313" key="5">
    <source>
        <dbReference type="Proteomes" id="UP000316425"/>
    </source>
</evidence>
<accession>A0A556PS10</accession>
<keyword evidence="5" id="KW-1185">Reference proteome</keyword>
<keyword evidence="1" id="KW-0145">Chemotaxis</keyword>
<organism evidence="4 5">
    <name type="scientific">Allobacillus salarius</name>
    <dbReference type="NCBI Taxonomy" id="1955272"/>
    <lineage>
        <taxon>Bacteria</taxon>
        <taxon>Bacillati</taxon>
        <taxon>Bacillota</taxon>
        <taxon>Bacilli</taxon>
        <taxon>Bacillales</taxon>
        <taxon>Bacillaceae</taxon>
        <taxon>Allobacillus</taxon>
    </lineage>
</organism>
<dbReference type="PANTHER" id="PTHR43693:SF1">
    <property type="entry name" value="PROTEIN PHOSPHATASE CHEZ"/>
    <property type="match status" value="1"/>
</dbReference>
<dbReference type="GO" id="GO:0006935">
    <property type="term" value="P:chemotaxis"/>
    <property type="evidence" value="ECO:0007669"/>
    <property type="project" value="UniProtKB-KW"/>
</dbReference>
<dbReference type="OrthoDB" id="9812187at2"/>
<comment type="caution">
    <text evidence="4">The sequence shown here is derived from an EMBL/GenBank/DDBJ whole genome shotgun (WGS) entry which is preliminary data.</text>
</comment>
<keyword evidence="2" id="KW-0378">Hydrolase</keyword>
<dbReference type="GO" id="GO:0016787">
    <property type="term" value="F:hydrolase activity"/>
    <property type="evidence" value="ECO:0007669"/>
    <property type="project" value="UniProtKB-KW"/>
</dbReference>
<dbReference type="InterPro" id="IPR050992">
    <property type="entry name" value="CheZ_family_phosphatases"/>
</dbReference>
<dbReference type="RefSeq" id="WP_144087761.1">
    <property type="nucleotide sequence ID" value="NZ_VMHE01000002.1"/>
</dbReference>